<accession>A0A2T5J0K2</accession>
<evidence type="ECO:0000256" key="2">
    <source>
        <dbReference type="PROSITE-ProRule" id="PRU00169"/>
    </source>
</evidence>
<evidence type="ECO:0000256" key="1">
    <source>
        <dbReference type="ARBA" id="ARBA00022553"/>
    </source>
</evidence>
<dbReference type="InterPro" id="IPR011006">
    <property type="entry name" value="CheY-like_superfamily"/>
</dbReference>
<dbReference type="SUPFAM" id="SSF52172">
    <property type="entry name" value="CheY-like"/>
    <property type="match status" value="1"/>
</dbReference>
<dbReference type="RefSeq" id="WP_107865371.1">
    <property type="nucleotide sequence ID" value="NZ_QAON01000005.1"/>
</dbReference>
<dbReference type="GO" id="GO:0000160">
    <property type="term" value="P:phosphorelay signal transduction system"/>
    <property type="evidence" value="ECO:0007669"/>
    <property type="project" value="InterPro"/>
</dbReference>
<dbReference type="Pfam" id="PF00072">
    <property type="entry name" value="Response_reg"/>
    <property type="match status" value="1"/>
</dbReference>
<keyword evidence="1 2" id="KW-0597">Phosphoprotein</keyword>
<dbReference type="OrthoDB" id="9759232at2"/>
<dbReference type="PANTHER" id="PTHR44591">
    <property type="entry name" value="STRESS RESPONSE REGULATOR PROTEIN 1"/>
    <property type="match status" value="1"/>
</dbReference>
<dbReference type="PANTHER" id="PTHR44591:SF20">
    <property type="entry name" value="PROTEIN PILH"/>
    <property type="match status" value="1"/>
</dbReference>
<dbReference type="Proteomes" id="UP000244223">
    <property type="component" value="Unassembled WGS sequence"/>
</dbReference>
<dbReference type="InterPro" id="IPR001789">
    <property type="entry name" value="Sig_transdc_resp-reg_receiver"/>
</dbReference>
<comment type="caution">
    <text evidence="4">The sequence shown here is derived from an EMBL/GenBank/DDBJ whole genome shotgun (WGS) entry which is preliminary data.</text>
</comment>
<dbReference type="PROSITE" id="PS50110">
    <property type="entry name" value="RESPONSE_REGULATORY"/>
    <property type="match status" value="1"/>
</dbReference>
<gene>
    <name evidence="4" type="ORF">C8N29_105185</name>
</gene>
<dbReference type="EMBL" id="QAON01000005">
    <property type="protein sequence ID" value="PTQ89857.1"/>
    <property type="molecule type" value="Genomic_DNA"/>
</dbReference>
<feature type="domain" description="Response regulatory" evidence="3">
    <location>
        <begin position="3"/>
        <end position="119"/>
    </location>
</feature>
<protein>
    <submittedName>
        <fullName evidence="4">Twitching motility two-component system response regulator PilH</fullName>
    </submittedName>
</protein>
<organism evidence="4 5">
    <name type="scientific">Agitococcus lubricus</name>
    <dbReference type="NCBI Taxonomy" id="1077255"/>
    <lineage>
        <taxon>Bacteria</taxon>
        <taxon>Pseudomonadati</taxon>
        <taxon>Pseudomonadota</taxon>
        <taxon>Gammaproteobacteria</taxon>
        <taxon>Moraxellales</taxon>
        <taxon>Moraxellaceae</taxon>
        <taxon>Agitococcus</taxon>
    </lineage>
</organism>
<evidence type="ECO:0000313" key="4">
    <source>
        <dbReference type="EMBL" id="PTQ89857.1"/>
    </source>
</evidence>
<dbReference type="AlphaFoldDB" id="A0A2T5J0K2"/>
<name>A0A2T5J0K2_9GAMM</name>
<keyword evidence="5" id="KW-1185">Reference proteome</keyword>
<sequence length="121" mass="13144">MAHILIIDDSPTEQAGLSQMLHKYGHICSFANTGEIGVATAKKSKPDLILMDVVMPETNGFQATRKISKDPETAHIPIIMVSTKNQATDRLWGLRQGASEYLTKPVTEASLIAAVDKLLAK</sequence>
<reference evidence="4 5" key="1">
    <citation type="submission" date="2018-04" db="EMBL/GenBank/DDBJ databases">
        <title>Genomic Encyclopedia of Archaeal and Bacterial Type Strains, Phase II (KMG-II): from individual species to whole genera.</title>
        <authorList>
            <person name="Goeker M."/>
        </authorList>
    </citation>
    <scope>NUCLEOTIDE SEQUENCE [LARGE SCALE GENOMIC DNA]</scope>
    <source>
        <strain evidence="4 5">DSM 5822</strain>
    </source>
</reference>
<evidence type="ECO:0000313" key="5">
    <source>
        <dbReference type="Proteomes" id="UP000244223"/>
    </source>
</evidence>
<evidence type="ECO:0000259" key="3">
    <source>
        <dbReference type="PROSITE" id="PS50110"/>
    </source>
</evidence>
<dbReference type="InterPro" id="IPR050595">
    <property type="entry name" value="Bact_response_regulator"/>
</dbReference>
<proteinExistence type="predicted"/>
<dbReference type="SMART" id="SM00448">
    <property type="entry name" value="REC"/>
    <property type="match status" value="1"/>
</dbReference>
<feature type="modified residue" description="4-aspartylphosphate" evidence="2">
    <location>
        <position position="52"/>
    </location>
</feature>
<dbReference type="Gene3D" id="3.40.50.2300">
    <property type="match status" value="1"/>
</dbReference>